<proteinExistence type="predicted"/>
<dbReference type="Proteomes" id="UP000192596">
    <property type="component" value="Unassembled WGS sequence"/>
</dbReference>
<accession>A0A1V8SI13</accession>
<keyword evidence="3" id="KW-1185">Reference proteome</keyword>
<dbReference type="EMBL" id="NAJO01000044">
    <property type="protein sequence ID" value="OQN98719.1"/>
    <property type="molecule type" value="Genomic_DNA"/>
</dbReference>
<feature type="region of interest" description="Disordered" evidence="1">
    <location>
        <begin position="159"/>
        <end position="267"/>
    </location>
</feature>
<evidence type="ECO:0000313" key="3">
    <source>
        <dbReference type="Proteomes" id="UP000192596"/>
    </source>
</evidence>
<dbReference type="InParanoid" id="A0A1V8SI13"/>
<gene>
    <name evidence="2" type="ORF">B0A48_15385</name>
</gene>
<reference evidence="3" key="1">
    <citation type="submission" date="2017-03" db="EMBL/GenBank/DDBJ databases">
        <title>Genomes of endolithic fungi from Antarctica.</title>
        <authorList>
            <person name="Coleine C."/>
            <person name="Masonjones S."/>
            <person name="Stajich J.E."/>
        </authorList>
    </citation>
    <scope>NUCLEOTIDE SEQUENCE [LARGE SCALE GENOMIC DNA]</scope>
    <source>
        <strain evidence="3">CCFEE 5527</strain>
    </source>
</reference>
<name>A0A1V8SI13_9PEZI</name>
<organism evidence="2 3">
    <name type="scientific">Cryoendolithus antarcticus</name>
    <dbReference type="NCBI Taxonomy" id="1507870"/>
    <lineage>
        <taxon>Eukaryota</taxon>
        <taxon>Fungi</taxon>
        <taxon>Dikarya</taxon>
        <taxon>Ascomycota</taxon>
        <taxon>Pezizomycotina</taxon>
        <taxon>Dothideomycetes</taxon>
        <taxon>Dothideomycetidae</taxon>
        <taxon>Cladosporiales</taxon>
        <taxon>Cladosporiaceae</taxon>
        <taxon>Cryoendolithus</taxon>
    </lineage>
</organism>
<feature type="compositionally biased region" description="Low complexity" evidence="1">
    <location>
        <begin position="169"/>
        <end position="192"/>
    </location>
</feature>
<evidence type="ECO:0000256" key="1">
    <source>
        <dbReference type="SAM" id="MobiDB-lite"/>
    </source>
</evidence>
<feature type="compositionally biased region" description="Polar residues" evidence="1">
    <location>
        <begin position="194"/>
        <end position="216"/>
    </location>
</feature>
<comment type="caution">
    <text evidence="2">The sequence shown here is derived from an EMBL/GenBank/DDBJ whole genome shotgun (WGS) entry which is preliminary data.</text>
</comment>
<evidence type="ECO:0000313" key="2">
    <source>
        <dbReference type="EMBL" id="OQN98719.1"/>
    </source>
</evidence>
<dbReference type="AlphaFoldDB" id="A0A1V8SI13"/>
<sequence>MGSDRPLWRVCKKSLDMGDRIGPRSSDTSFENSGLAWVIANARPLFRNLQPQRIAMERNMDPRFDVVTTRPDIGYRATLIWQAVLAPDQQWHQFISGPGAETPILALIALLVETVQLLSTTRGWLAPLRQDFETLVTFQNGCTVTMDIAIAQSTAWNQTGGQGPGAGTGLASAPSSGAAPPTQQAPSGAAAGLNPSQAANENDAQVSHAASISNAPGHQPYASRPHHPHPEQRAPAAASANEATAPRPVRATNVKQETSSSDDEMST</sequence>
<protein>
    <submittedName>
        <fullName evidence="2">Uncharacterized protein</fullName>
    </submittedName>
</protein>
<feature type="compositionally biased region" description="Low complexity" evidence="1">
    <location>
        <begin position="234"/>
        <end position="248"/>
    </location>
</feature>